<dbReference type="PANTHER" id="PTHR45681">
    <property type="entry name" value="POLYKETIDE SYNTHASE 44-RELATED"/>
    <property type="match status" value="1"/>
</dbReference>
<dbReference type="GO" id="GO:0016740">
    <property type="term" value="F:transferase activity"/>
    <property type="evidence" value="ECO:0007669"/>
    <property type="project" value="UniProtKB-KW"/>
</dbReference>
<dbReference type="PANTHER" id="PTHR45681:SF6">
    <property type="entry name" value="POLYKETIDE SYNTHASE 37"/>
    <property type="match status" value="1"/>
</dbReference>
<gene>
    <name evidence="3" type="ORF">FTOL_13881</name>
</gene>
<dbReference type="Pfam" id="PF00107">
    <property type="entry name" value="ADH_zinc_N"/>
    <property type="match status" value="1"/>
</dbReference>
<dbReference type="InterPro" id="IPR036291">
    <property type="entry name" value="NAD(P)-bd_dom_sf"/>
</dbReference>
<dbReference type="Proteomes" id="UP001187734">
    <property type="component" value="Unassembled WGS sequence"/>
</dbReference>
<evidence type="ECO:0000313" key="4">
    <source>
        <dbReference type="Proteomes" id="UP001187734"/>
    </source>
</evidence>
<protein>
    <recommendedName>
        <fullName evidence="2">Enoyl reductase (ER) domain-containing protein</fullName>
    </recommendedName>
</protein>
<organism evidence="3 4">
    <name type="scientific">Fusarium torulosum</name>
    <dbReference type="NCBI Taxonomy" id="33205"/>
    <lineage>
        <taxon>Eukaryota</taxon>
        <taxon>Fungi</taxon>
        <taxon>Dikarya</taxon>
        <taxon>Ascomycota</taxon>
        <taxon>Pezizomycotina</taxon>
        <taxon>Sordariomycetes</taxon>
        <taxon>Hypocreomycetidae</taxon>
        <taxon>Hypocreales</taxon>
        <taxon>Nectriaceae</taxon>
        <taxon>Fusarium</taxon>
    </lineage>
</organism>
<reference evidence="3" key="1">
    <citation type="submission" date="2018-03" db="EMBL/GenBank/DDBJ databases">
        <authorList>
            <person name="Guldener U."/>
        </authorList>
    </citation>
    <scope>NUCLEOTIDE SEQUENCE</scope>
</reference>
<name>A0AAE8MPM4_9HYPO</name>
<evidence type="ECO:0000259" key="2">
    <source>
        <dbReference type="SMART" id="SM00829"/>
    </source>
</evidence>
<feature type="domain" description="Enoyl reductase (ER)" evidence="2">
    <location>
        <begin position="1"/>
        <end position="128"/>
    </location>
</feature>
<dbReference type="InterPro" id="IPR020843">
    <property type="entry name" value="ER"/>
</dbReference>
<dbReference type="InterPro" id="IPR013149">
    <property type="entry name" value="ADH-like_C"/>
</dbReference>
<dbReference type="GO" id="GO:0016491">
    <property type="term" value="F:oxidoreductase activity"/>
    <property type="evidence" value="ECO:0007669"/>
    <property type="project" value="InterPro"/>
</dbReference>
<keyword evidence="1" id="KW-0808">Transferase</keyword>
<sequence length="128" mass="14497">MGGEIYATVGSDKKKEYLVENFNIPRERIFNSRNTSFLDGVMRHTGGKGVDLVLNSLTGELLHASWKCVAKFGSLLELGKRDLAGFGQLDLSRFLDNRSYCGIDMMYMVKEQPLIVQEQRFAEDSRLL</sequence>
<dbReference type="Gene3D" id="3.90.180.10">
    <property type="entry name" value="Medium-chain alcohol dehydrogenases, catalytic domain"/>
    <property type="match status" value="1"/>
</dbReference>
<dbReference type="SMART" id="SM00829">
    <property type="entry name" value="PKS_ER"/>
    <property type="match status" value="1"/>
</dbReference>
<dbReference type="SUPFAM" id="SSF51735">
    <property type="entry name" value="NAD(P)-binding Rossmann-fold domains"/>
    <property type="match status" value="1"/>
</dbReference>
<keyword evidence="4" id="KW-1185">Reference proteome</keyword>
<dbReference type="EMBL" id="ONZP01001149">
    <property type="protein sequence ID" value="SPJ93275.1"/>
    <property type="molecule type" value="Genomic_DNA"/>
</dbReference>
<dbReference type="CDD" id="cd05195">
    <property type="entry name" value="enoyl_red"/>
    <property type="match status" value="1"/>
</dbReference>
<evidence type="ECO:0000256" key="1">
    <source>
        <dbReference type="ARBA" id="ARBA00022679"/>
    </source>
</evidence>
<evidence type="ECO:0000313" key="3">
    <source>
        <dbReference type="EMBL" id="SPJ93275.1"/>
    </source>
</evidence>
<dbReference type="InterPro" id="IPR050444">
    <property type="entry name" value="Polyketide_Synthase"/>
</dbReference>
<proteinExistence type="predicted"/>
<comment type="caution">
    <text evidence="3">The sequence shown here is derived from an EMBL/GenBank/DDBJ whole genome shotgun (WGS) entry which is preliminary data.</text>
</comment>
<accession>A0AAE8MPM4</accession>
<dbReference type="AlphaFoldDB" id="A0AAE8MPM4"/>